<evidence type="ECO:0000313" key="1">
    <source>
        <dbReference type="EMBL" id="CAP97543.1"/>
    </source>
</evidence>
<accession>B6HPC9</accession>
<name>B6HPC9_PENRW</name>
<dbReference type="EMBL" id="AM920437">
    <property type="protein sequence ID" value="CAP97543.1"/>
    <property type="molecule type" value="Genomic_DNA"/>
</dbReference>
<dbReference type="AlphaFoldDB" id="B6HPC9"/>
<dbReference type="HOGENOM" id="CLU_062454_0_0_1"/>
<keyword evidence="2" id="KW-1185">Reference proteome</keyword>
<dbReference type="BioCyc" id="PCHR:PC22G02550-MONOMER"/>
<reference evidence="1 2" key="1">
    <citation type="journal article" date="2008" name="Nat. Biotechnol.">
        <title>Genome sequencing and analysis of the filamentous fungus Penicillium chrysogenum.</title>
        <authorList>
            <person name="van den Berg M.A."/>
            <person name="Albang R."/>
            <person name="Albermann K."/>
            <person name="Badger J.H."/>
            <person name="Daran J.-M."/>
            <person name="Driessen A.J.M."/>
            <person name="Garcia-Estrada C."/>
            <person name="Fedorova N.D."/>
            <person name="Harris D.M."/>
            <person name="Heijne W.H.M."/>
            <person name="Joardar V.S."/>
            <person name="Kiel J.A.K.W."/>
            <person name="Kovalchuk A."/>
            <person name="Martin J.F."/>
            <person name="Nierman W.C."/>
            <person name="Nijland J.G."/>
            <person name="Pronk J.T."/>
            <person name="Roubos J.A."/>
            <person name="van der Klei I.J."/>
            <person name="van Peij N.N.M.E."/>
            <person name="Veenhuis M."/>
            <person name="von Doehren H."/>
            <person name="Wagner C."/>
            <person name="Wortman J.R."/>
            <person name="Bovenberg R.A.L."/>
        </authorList>
    </citation>
    <scope>NUCLEOTIDE SEQUENCE [LARGE SCALE GENOMIC DNA]</scope>
    <source>
        <strain evidence="2">ATCC 28089 / DSM 1075 / NRRL 1951 / Wisconsin 54-1255</strain>
    </source>
</reference>
<organism evidence="1 2">
    <name type="scientific">Penicillium rubens (strain ATCC 28089 / DSM 1075 / NRRL 1951 / Wisconsin 54-1255)</name>
    <name type="common">Penicillium chrysogenum</name>
    <dbReference type="NCBI Taxonomy" id="500485"/>
    <lineage>
        <taxon>Eukaryota</taxon>
        <taxon>Fungi</taxon>
        <taxon>Dikarya</taxon>
        <taxon>Ascomycota</taxon>
        <taxon>Pezizomycotina</taxon>
        <taxon>Eurotiomycetes</taxon>
        <taxon>Eurotiomycetidae</taxon>
        <taxon>Eurotiales</taxon>
        <taxon>Aspergillaceae</taxon>
        <taxon>Penicillium</taxon>
        <taxon>Penicillium chrysogenum species complex</taxon>
    </lineage>
</organism>
<protein>
    <submittedName>
        <fullName evidence="1">Pc22g02550 protein</fullName>
    </submittedName>
</protein>
<dbReference type="OMA" id="RNPADTY"/>
<evidence type="ECO:0000313" key="2">
    <source>
        <dbReference type="Proteomes" id="UP000000724"/>
    </source>
</evidence>
<dbReference type="OrthoDB" id="4368470at2759"/>
<sequence length="319" mass="35461">MLLTLQLSSSSSGSGSQALTTFSPIDSDSTFSPPPTTGMSLTFEPLSKSFSVISCKSESDILDLVVRTLEDCDSKVDKAARYYFTDIPAAWGPSIFACLDDEKLLPRKYRKSWNSRDHVLCLKLPNLIHNSIQRWFANCASEWERSGLITPNEKDMIDGTFGTTLTLTNSPFTKTLKEPDILVDPDDQHLPSVVFESGWSEPLNTLEADCELLLRGSGGLVQVAIIVNWTLNHTHQTVSGEASVWQLNNSDQPIRRQTEVIFPDPKLPIPQGLSITRGELWRRSLAPTRNPNEALRLDIDILRGHALRALSRMRLGPAT</sequence>
<proteinExistence type="predicted"/>
<dbReference type="eggNOG" id="ENOG502SUK3">
    <property type="taxonomic scope" value="Eukaryota"/>
</dbReference>
<dbReference type="Proteomes" id="UP000000724">
    <property type="component" value="Contig Pc00c22"/>
</dbReference>
<gene>
    <name evidence="1" type="ORF">Pc22g02550</name>
    <name evidence="1" type="ORF">PCH_Pc22g02550</name>
</gene>
<dbReference type="VEuPathDB" id="FungiDB:PCH_Pc22g02550"/>